<dbReference type="RefSeq" id="XP_048140732.1">
    <property type="nucleotide sequence ID" value="XM_048284775.1"/>
</dbReference>
<keyword evidence="7" id="KW-0234">DNA repair</keyword>
<keyword evidence="10" id="KW-1185">Reference proteome</keyword>
<keyword evidence="6" id="KW-0862">Zinc</keyword>
<name>A0ABM3HVV3_9MYRT</name>
<comment type="subcellular location">
    <subcellularLocation>
        <location evidence="1">Nucleus</location>
    </subcellularLocation>
</comment>
<evidence type="ECO:0000256" key="1">
    <source>
        <dbReference type="ARBA" id="ARBA00004123"/>
    </source>
</evidence>
<proteinExistence type="predicted"/>
<dbReference type="Gene3D" id="3.30.40.10">
    <property type="entry name" value="Zinc/RING finger domain, C3HC4 (zinc finger)"/>
    <property type="match status" value="1"/>
</dbReference>
<evidence type="ECO:0000259" key="9">
    <source>
        <dbReference type="PROSITE" id="PS51805"/>
    </source>
</evidence>
<evidence type="ECO:0000313" key="10">
    <source>
        <dbReference type="Proteomes" id="UP000827889"/>
    </source>
</evidence>
<accession>A0ABM3HVV3</accession>
<evidence type="ECO:0000256" key="6">
    <source>
        <dbReference type="ARBA" id="ARBA00022833"/>
    </source>
</evidence>
<dbReference type="Proteomes" id="UP000827889">
    <property type="component" value="Chromosome 9"/>
</dbReference>
<evidence type="ECO:0000256" key="8">
    <source>
        <dbReference type="ARBA" id="ARBA00023242"/>
    </source>
</evidence>
<dbReference type="PANTHER" id="PTHR13763:SF0">
    <property type="entry name" value="BREAST CANCER TYPE 1 SUSCEPTIBILITY PROTEIN"/>
    <property type="match status" value="1"/>
</dbReference>
<evidence type="ECO:0000256" key="7">
    <source>
        <dbReference type="ARBA" id="ARBA00023204"/>
    </source>
</evidence>
<keyword evidence="2" id="KW-0479">Metal-binding</keyword>
<organism evidence="10 11">
    <name type="scientific">Rhodamnia argentea</name>
    <dbReference type="NCBI Taxonomy" id="178133"/>
    <lineage>
        <taxon>Eukaryota</taxon>
        <taxon>Viridiplantae</taxon>
        <taxon>Streptophyta</taxon>
        <taxon>Embryophyta</taxon>
        <taxon>Tracheophyta</taxon>
        <taxon>Spermatophyta</taxon>
        <taxon>Magnoliopsida</taxon>
        <taxon>eudicotyledons</taxon>
        <taxon>Gunneridae</taxon>
        <taxon>Pentapetalae</taxon>
        <taxon>rosids</taxon>
        <taxon>malvids</taxon>
        <taxon>Myrtales</taxon>
        <taxon>Myrtaceae</taxon>
        <taxon>Myrtoideae</taxon>
        <taxon>Myrteae</taxon>
        <taxon>Australasian group</taxon>
        <taxon>Rhodamnia</taxon>
    </lineage>
</organism>
<evidence type="ECO:0000256" key="2">
    <source>
        <dbReference type="ARBA" id="ARBA00022723"/>
    </source>
</evidence>
<dbReference type="Pfam" id="PF13771">
    <property type="entry name" value="zf-HC5HC2H"/>
    <property type="match status" value="1"/>
</dbReference>
<keyword evidence="8" id="KW-0539">Nucleus</keyword>
<evidence type="ECO:0000313" key="11">
    <source>
        <dbReference type="RefSeq" id="XP_048140732.1"/>
    </source>
</evidence>
<keyword evidence="5" id="KW-0863">Zinc-finger</keyword>
<dbReference type="PANTHER" id="PTHR13763">
    <property type="entry name" value="BREAST CANCER TYPE 1 SUSCEPTIBILITY PROTEIN BRCA1"/>
    <property type="match status" value="1"/>
</dbReference>
<dbReference type="InterPro" id="IPR034732">
    <property type="entry name" value="EPHD"/>
</dbReference>
<evidence type="ECO:0000256" key="4">
    <source>
        <dbReference type="ARBA" id="ARBA00022763"/>
    </source>
</evidence>
<dbReference type="PROSITE" id="PS51805">
    <property type="entry name" value="EPHD"/>
    <property type="match status" value="1"/>
</dbReference>
<dbReference type="InterPro" id="IPR031099">
    <property type="entry name" value="BRCA1-associated"/>
</dbReference>
<evidence type="ECO:0000256" key="3">
    <source>
        <dbReference type="ARBA" id="ARBA00022737"/>
    </source>
</evidence>
<evidence type="ECO:0000256" key="5">
    <source>
        <dbReference type="ARBA" id="ARBA00022771"/>
    </source>
</evidence>
<sequence>MVHYSNGEPVPADYNGGSRIIHSHKNCTEWAPNVYFVDRQAINLEAELVRSRRIKCCCCGIKGAALGCYEKSCCKSFHVTCAMKIPQCRWDTVNFVLLCPLHFSSKLPIEIPRPREIQSSSKEEYVYKFHLLNFDKHYEPDEMAYT</sequence>
<feature type="domain" description="PHD-type" evidence="9">
    <location>
        <begin position="1"/>
        <end position="103"/>
    </location>
</feature>
<keyword evidence="4" id="KW-0227">DNA damage</keyword>
<reference evidence="11" key="1">
    <citation type="submission" date="2025-08" db="UniProtKB">
        <authorList>
            <consortium name="RefSeq"/>
        </authorList>
    </citation>
    <scope>IDENTIFICATION</scope>
    <source>
        <tissue evidence="11">Leaf</tissue>
    </source>
</reference>
<keyword evidence="3" id="KW-0677">Repeat</keyword>
<gene>
    <name evidence="11" type="primary">LOC125316448</name>
</gene>
<protein>
    <submittedName>
        <fullName evidence="11">Protein BREAST CANCER SUSCEPTIBILITY 1 homolog</fullName>
    </submittedName>
</protein>
<dbReference type="InterPro" id="IPR013083">
    <property type="entry name" value="Znf_RING/FYVE/PHD"/>
</dbReference>
<dbReference type="GeneID" id="125316448"/>